<evidence type="ECO:0000313" key="4">
    <source>
        <dbReference type="EMBL" id="RCG31820.1"/>
    </source>
</evidence>
<evidence type="ECO:0000259" key="3">
    <source>
        <dbReference type="Pfam" id="PF13407"/>
    </source>
</evidence>
<proteinExistence type="inferred from homology"/>
<dbReference type="AlphaFoldDB" id="A0A367FQ57"/>
<dbReference type="Pfam" id="PF13407">
    <property type="entry name" value="Peripla_BP_4"/>
    <property type="match status" value="1"/>
</dbReference>
<dbReference type="InterPro" id="IPR025997">
    <property type="entry name" value="SBP_2_dom"/>
</dbReference>
<accession>A0A367FQ57</accession>
<dbReference type="EMBL" id="QOIL01000004">
    <property type="protein sequence ID" value="RCG31820.1"/>
    <property type="molecule type" value="Genomic_DNA"/>
</dbReference>
<dbReference type="RefSeq" id="WP_114028390.1">
    <property type="nucleotide sequence ID" value="NZ_QOIL01000004.1"/>
</dbReference>
<evidence type="ECO:0000256" key="2">
    <source>
        <dbReference type="ARBA" id="ARBA00007639"/>
    </source>
</evidence>
<dbReference type="GO" id="GO:0030288">
    <property type="term" value="C:outer membrane-bounded periplasmic space"/>
    <property type="evidence" value="ECO:0007669"/>
    <property type="project" value="TreeGrafter"/>
</dbReference>
<dbReference type="Proteomes" id="UP000253094">
    <property type="component" value="Unassembled WGS sequence"/>
</dbReference>
<evidence type="ECO:0000313" key="5">
    <source>
        <dbReference type="Proteomes" id="UP000253094"/>
    </source>
</evidence>
<reference evidence="4 5" key="1">
    <citation type="submission" date="2018-06" db="EMBL/GenBank/DDBJ databases">
        <title>Sphaerisporangium craniellae sp. nov., isolated from a marine sponge in the South China Sea.</title>
        <authorList>
            <person name="Li L."/>
        </authorList>
    </citation>
    <scope>NUCLEOTIDE SEQUENCE [LARGE SCALE GENOMIC DNA]</scope>
    <source>
        <strain evidence="4 5">CCTCC AA 208026</strain>
    </source>
</reference>
<dbReference type="InterPro" id="IPR028082">
    <property type="entry name" value="Peripla_BP_I"/>
</dbReference>
<feature type="domain" description="Periplasmic binding protein" evidence="3">
    <location>
        <begin position="37"/>
        <end position="296"/>
    </location>
</feature>
<dbReference type="CDD" id="cd01536">
    <property type="entry name" value="PBP1_ABC_sugar_binding-like"/>
    <property type="match status" value="1"/>
</dbReference>
<dbReference type="GO" id="GO:0030246">
    <property type="term" value="F:carbohydrate binding"/>
    <property type="evidence" value="ECO:0007669"/>
    <property type="project" value="TreeGrafter"/>
</dbReference>
<comment type="caution">
    <text evidence="4">The sequence shown here is derived from an EMBL/GenBank/DDBJ whole genome shotgun (WGS) entry which is preliminary data.</text>
</comment>
<dbReference type="Gene3D" id="3.40.50.2300">
    <property type="match status" value="2"/>
</dbReference>
<dbReference type="InterPro" id="IPR050555">
    <property type="entry name" value="Bact_Solute-Bind_Prot2"/>
</dbReference>
<dbReference type="SUPFAM" id="SSF53822">
    <property type="entry name" value="Periplasmic binding protein-like I"/>
    <property type="match status" value="1"/>
</dbReference>
<keyword evidence="5" id="KW-1185">Reference proteome</keyword>
<name>A0A367FQ57_9ACTN</name>
<dbReference type="OrthoDB" id="9813037at2"/>
<sequence>MSHTFSWGEFKLAPRIAEKIKSGEQANVVIDIQGTALPIQGAQMRIGMQRGCDKEQARLAIACRLTGPVTTNTSAQLAELETLLSGNQVDCLGLQSPLPDQYVGIIDKYVKAGVPVFTLNNDVPNSKRFAFYALNEQQAGQVNGETTAAIVKAKGLTVDTVALGSGQPAGPWAQARMTGFVAGFTSAFPDAKFFNDPKSGIPTGDNFTTQEVLNSVGPFLVAHNDVNLFFHTDQGVEGVGDIIKSKNLSGKVWTSGFNVSGPILDSIDAGRTLVTIDQGFDNQAEAPVSACVDYLTAGTVPSEPLQYLKPIVITKEGGPGLMTTAEARKRLADATTR</sequence>
<protein>
    <submittedName>
        <fullName evidence="4">Sugar ABC transporter substrate-binding protein</fullName>
    </submittedName>
</protein>
<dbReference type="PANTHER" id="PTHR30036">
    <property type="entry name" value="D-XYLOSE-BINDING PERIPLASMIC PROTEIN"/>
    <property type="match status" value="1"/>
</dbReference>
<dbReference type="PANTHER" id="PTHR30036:SF7">
    <property type="entry name" value="ABC TRANSPORTER PERIPLASMIC-BINDING PROTEIN YPHF"/>
    <property type="match status" value="1"/>
</dbReference>
<comment type="similarity">
    <text evidence="2">Belongs to the bacterial solute-binding protein 2 family.</text>
</comment>
<gene>
    <name evidence="4" type="ORF">DQ384_09845</name>
</gene>
<evidence type="ECO:0000256" key="1">
    <source>
        <dbReference type="ARBA" id="ARBA00004196"/>
    </source>
</evidence>
<comment type="subcellular location">
    <subcellularLocation>
        <location evidence="1">Cell envelope</location>
    </subcellularLocation>
</comment>
<organism evidence="4 5">
    <name type="scientific">Sphaerisporangium album</name>
    <dbReference type="NCBI Taxonomy" id="509200"/>
    <lineage>
        <taxon>Bacteria</taxon>
        <taxon>Bacillati</taxon>
        <taxon>Actinomycetota</taxon>
        <taxon>Actinomycetes</taxon>
        <taxon>Streptosporangiales</taxon>
        <taxon>Streptosporangiaceae</taxon>
        <taxon>Sphaerisporangium</taxon>
    </lineage>
</organism>